<reference evidence="2" key="1">
    <citation type="submission" date="2022-11" db="EMBL/GenBank/DDBJ databases">
        <authorList>
            <person name="Petersen C."/>
        </authorList>
    </citation>
    <scope>NUCLEOTIDE SEQUENCE</scope>
    <source>
        <strain evidence="2">IBT 30761</strain>
    </source>
</reference>
<reference evidence="2" key="2">
    <citation type="journal article" date="2023" name="IMA Fungus">
        <title>Comparative genomic study of the Penicillium genus elucidates a diverse pangenome and 15 lateral gene transfer events.</title>
        <authorList>
            <person name="Petersen C."/>
            <person name="Sorensen T."/>
            <person name="Nielsen M.R."/>
            <person name="Sondergaard T.E."/>
            <person name="Sorensen J.L."/>
            <person name="Fitzpatrick D.A."/>
            <person name="Frisvad J.C."/>
            <person name="Nielsen K.L."/>
        </authorList>
    </citation>
    <scope>NUCLEOTIDE SEQUENCE</scope>
    <source>
        <strain evidence="2">IBT 30761</strain>
    </source>
</reference>
<evidence type="ECO:0000259" key="1">
    <source>
        <dbReference type="Pfam" id="PF03061"/>
    </source>
</evidence>
<evidence type="ECO:0000313" key="3">
    <source>
        <dbReference type="Proteomes" id="UP001149074"/>
    </source>
</evidence>
<dbReference type="InterPro" id="IPR006683">
    <property type="entry name" value="Thioestr_dom"/>
</dbReference>
<evidence type="ECO:0000313" key="2">
    <source>
        <dbReference type="EMBL" id="KAJ5082625.1"/>
    </source>
</evidence>
<dbReference type="Gene3D" id="3.10.129.10">
    <property type="entry name" value="Hotdog Thioesterase"/>
    <property type="match status" value="1"/>
</dbReference>
<gene>
    <name evidence="2" type="ORF">N7532_011668</name>
</gene>
<keyword evidence="3" id="KW-1185">Reference proteome</keyword>
<dbReference type="PANTHER" id="PTHR47260:SF6">
    <property type="entry name" value="THIOESTERASE DOMAIN-CONTAINING PROTEIN"/>
    <property type="match status" value="1"/>
</dbReference>
<proteinExistence type="predicted"/>
<dbReference type="Pfam" id="PF03061">
    <property type="entry name" value="4HBT"/>
    <property type="match status" value="1"/>
</dbReference>
<organism evidence="2 3">
    <name type="scientific">Penicillium argentinense</name>
    <dbReference type="NCBI Taxonomy" id="1131581"/>
    <lineage>
        <taxon>Eukaryota</taxon>
        <taxon>Fungi</taxon>
        <taxon>Dikarya</taxon>
        <taxon>Ascomycota</taxon>
        <taxon>Pezizomycotina</taxon>
        <taxon>Eurotiomycetes</taxon>
        <taxon>Eurotiomycetidae</taxon>
        <taxon>Eurotiales</taxon>
        <taxon>Aspergillaceae</taxon>
        <taxon>Penicillium</taxon>
    </lineage>
</organism>
<feature type="domain" description="Thioesterase" evidence="1">
    <location>
        <begin position="99"/>
        <end position="155"/>
    </location>
</feature>
<sequence length="191" mass="20911">MDIDDAAHFQSIPWISELLKDESFITVPYGARDPKTSSEDSLTAVTLKSNSTLPACLRQVRRPAPQITLKPAASALATQNIEEVRIFFILGSDMNGHPGILHGGMVATLLDECLGFLVNARSPDGVSGSFTAYLNTGFVRPVYTPGAIVVYGQLEECIEDRKWKLKGRICDAEERILSTGETLFVKPRSKI</sequence>
<dbReference type="InterPro" id="IPR029069">
    <property type="entry name" value="HotDog_dom_sf"/>
</dbReference>
<dbReference type="InterPro" id="IPR052061">
    <property type="entry name" value="PTE-AB_protein"/>
</dbReference>
<accession>A0A9W9EJ13</accession>
<dbReference type="GeneID" id="81363138"/>
<dbReference type="EMBL" id="JAPQKI010000011">
    <property type="protein sequence ID" value="KAJ5082625.1"/>
    <property type="molecule type" value="Genomic_DNA"/>
</dbReference>
<protein>
    <recommendedName>
        <fullName evidence="1">Thioesterase domain-containing protein</fullName>
    </recommendedName>
</protein>
<dbReference type="RefSeq" id="XP_056469147.1">
    <property type="nucleotide sequence ID" value="XM_056624159.1"/>
</dbReference>
<dbReference type="Proteomes" id="UP001149074">
    <property type="component" value="Unassembled WGS sequence"/>
</dbReference>
<comment type="caution">
    <text evidence="2">The sequence shown here is derived from an EMBL/GenBank/DDBJ whole genome shotgun (WGS) entry which is preliminary data.</text>
</comment>
<name>A0A9W9EJ13_9EURO</name>
<dbReference type="OrthoDB" id="506431at2759"/>
<dbReference type="CDD" id="cd03443">
    <property type="entry name" value="PaaI_thioesterase"/>
    <property type="match status" value="1"/>
</dbReference>
<dbReference type="PANTHER" id="PTHR47260">
    <property type="entry name" value="UPF0644 PROTEIN PB2B4.06"/>
    <property type="match status" value="1"/>
</dbReference>
<dbReference type="AlphaFoldDB" id="A0A9W9EJ13"/>
<dbReference type="SUPFAM" id="SSF54637">
    <property type="entry name" value="Thioesterase/thiol ester dehydrase-isomerase"/>
    <property type="match status" value="1"/>
</dbReference>